<name>A0A7R9F5J8_9NEOP</name>
<sequence length="275" mass="30735">MEGGRTRTEHHSTTRDAAYSTPAQRQCEELNLGDSNPETCLKELENLDDLKKEEAQITKELKEFQGLPPDIAAAEKRGLCGENNHSIFCLYLLLPPFPSLFPSKRWGSFHEPITPTPNCLLAVKKLNNQYLGAKLPIVWLKGVPLDGTSLTLRCGVKKYGTVECRSRVKLISAVGQKAYKQTERSGRDNTTVMACVSAAGKSLPPLVIYKGANLWTTWKGDYDKPGSFYAASENGWMTIAIFQEWWRSRADITAALRAEEKLTAGRYRERANLIP</sequence>
<dbReference type="AlphaFoldDB" id="A0A7R9F5J8"/>
<proteinExistence type="predicted"/>
<accession>A0A7R9F5J8</accession>
<evidence type="ECO:0000313" key="3">
    <source>
        <dbReference type="EMBL" id="CAD7446458.1"/>
    </source>
</evidence>
<feature type="compositionally biased region" description="Basic and acidic residues" evidence="1">
    <location>
        <begin position="1"/>
        <end position="14"/>
    </location>
</feature>
<feature type="region of interest" description="Disordered" evidence="1">
    <location>
        <begin position="1"/>
        <end position="38"/>
    </location>
</feature>
<dbReference type="GO" id="GO:0003676">
    <property type="term" value="F:nucleic acid binding"/>
    <property type="evidence" value="ECO:0007669"/>
    <property type="project" value="InterPro"/>
</dbReference>
<dbReference type="EMBL" id="OD568024">
    <property type="protein sequence ID" value="CAD7446458.1"/>
    <property type="molecule type" value="Genomic_DNA"/>
</dbReference>
<feature type="domain" description="DDE-1" evidence="2">
    <location>
        <begin position="190"/>
        <end position="247"/>
    </location>
</feature>
<evidence type="ECO:0000259" key="2">
    <source>
        <dbReference type="Pfam" id="PF03184"/>
    </source>
</evidence>
<protein>
    <recommendedName>
        <fullName evidence="2">DDE-1 domain-containing protein</fullName>
    </recommendedName>
</protein>
<gene>
    <name evidence="3" type="ORF">TBIB3V08_LOCUS8788</name>
</gene>
<reference evidence="3" key="1">
    <citation type="submission" date="2020-11" db="EMBL/GenBank/DDBJ databases">
        <authorList>
            <person name="Tran Van P."/>
        </authorList>
    </citation>
    <scope>NUCLEOTIDE SEQUENCE</scope>
</reference>
<dbReference type="InterPro" id="IPR004875">
    <property type="entry name" value="DDE_SF_endonuclease_dom"/>
</dbReference>
<dbReference type="Pfam" id="PF03184">
    <property type="entry name" value="DDE_1"/>
    <property type="match status" value="1"/>
</dbReference>
<organism evidence="3">
    <name type="scientific">Timema bartmani</name>
    <dbReference type="NCBI Taxonomy" id="61472"/>
    <lineage>
        <taxon>Eukaryota</taxon>
        <taxon>Metazoa</taxon>
        <taxon>Ecdysozoa</taxon>
        <taxon>Arthropoda</taxon>
        <taxon>Hexapoda</taxon>
        <taxon>Insecta</taxon>
        <taxon>Pterygota</taxon>
        <taxon>Neoptera</taxon>
        <taxon>Polyneoptera</taxon>
        <taxon>Phasmatodea</taxon>
        <taxon>Timematodea</taxon>
        <taxon>Timematoidea</taxon>
        <taxon>Timematidae</taxon>
        <taxon>Timema</taxon>
    </lineage>
</organism>
<evidence type="ECO:0000256" key="1">
    <source>
        <dbReference type="SAM" id="MobiDB-lite"/>
    </source>
</evidence>